<dbReference type="AlphaFoldDB" id="A0A2P8HTU0"/>
<dbReference type="EMBL" id="PYAW01000001">
    <property type="protein sequence ID" value="PSL49622.1"/>
    <property type="molecule type" value="Genomic_DNA"/>
</dbReference>
<sequence>MKIKKNNAMNRLTGFIIMILVGGLMMMGACKKDQNPKLPDLKRASVPLVKRDAGSDDSIRNVNTFQGKFSVGLYFQNDELPKKMDVVVAFNGDYTIVKILKADVTTYPTSITVTAQQLAALFGKDVSSLVSKNYFEIGVDVYMNSGLVVPIFSNRTVASPYGPDAASYTGASLKIKYVVK</sequence>
<reference evidence="2 3" key="1">
    <citation type="submission" date="2018-03" db="EMBL/GenBank/DDBJ databases">
        <title>Genomic Encyclopedia of Archaeal and Bacterial Type Strains, Phase II (KMG-II): from individual species to whole genera.</title>
        <authorList>
            <person name="Goeker M."/>
        </authorList>
    </citation>
    <scope>NUCLEOTIDE SEQUENCE [LARGE SCALE GENOMIC DNA]</scope>
    <source>
        <strain evidence="2 3">DSM 24859</strain>
    </source>
</reference>
<evidence type="ECO:0000313" key="3">
    <source>
        <dbReference type="Proteomes" id="UP000240971"/>
    </source>
</evidence>
<dbReference type="Proteomes" id="UP000240971">
    <property type="component" value="Unassembled WGS sequence"/>
</dbReference>
<name>A0A2P8HTU0_CHINA</name>
<protein>
    <submittedName>
        <fullName evidence="2">Uncharacterized protein</fullName>
    </submittedName>
</protein>
<keyword evidence="1" id="KW-0812">Transmembrane</keyword>
<dbReference type="PROSITE" id="PS51257">
    <property type="entry name" value="PROKAR_LIPOPROTEIN"/>
    <property type="match status" value="1"/>
</dbReference>
<evidence type="ECO:0000313" key="2">
    <source>
        <dbReference type="EMBL" id="PSL49622.1"/>
    </source>
</evidence>
<keyword evidence="1" id="KW-1133">Transmembrane helix</keyword>
<gene>
    <name evidence="2" type="ORF">CLV51_101957</name>
</gene>
<keyword evidence="3" id="KW-1185">Reference proteome</keyword>
<organism evidence="2 3">
    <name type="scientific">Chitinophaga niastensis</name>
    <dbReference type="NCBI Taxonomy" id="536980"/>
    <lineage>
        <taxon>Bacteria</taxon>
        <taxon>Pseudomonadati</taxon>
        <taxon>Bacteroidota</taxon>
        <taxon>Chitinophagia</taxon>
        <taxon>Chitinophagales</taxon>
        <taxon>Chitinophagaceae</taxon>
        <taxon>Chitinophaga</taxon>
    </lineage>
</organism>
<keyword evidence="1" id="KW-0472">Membrane</keyword>
<feature type="transmembrane region" description="Helical" evidence="1">
    <location>
        <begin position="12"/>
        <end position="29"/>
    </location>
</feature>
<comment type="caution">
    <text evidence="2">The sequence shown here is derived from an EMBL/GenBank/DDBJ whole genome shotgun (WGS) entry which is preliminary data.</text>
</comment>
<proteinExistence type="predicted"/>
<accession>A0A2P8HTU0</accession>
<evidence type="ECO:0000256" key="1">
    <source>
        <dbReference type="SAM" id="Phobius"/>
    </source>
</evidence>